<accession>A0ABR5ZFI9</accession>
<reference evidence="2 3" key="1">
    <citation type="submission" date="2020-07" db="EMBL/GenBank/DDBJ databases">
        <title>Characterization of Pectobacterium aroidearum strains causing soft rot on Amorphophallus konjac.</title>
        <authorList>
            <person name="Xie H."/>
        </authorList>
    </citation>
    <scope>NUCLEOTIDE SEQUENCE [LARGE SCALE GENOMIC DNA]</scope>
    <source>
        <strain evidence="2 3">MY10</strain>
    </source>
</reference>
<feature type="signal peptide" evidence="1">
    <location>
        <begin position="1"/>
        <end position="23"/>
    </location>
</feature>
<protein>
    <submittedName>
        <fullName evidence="2">Uncharacterized protein</fullName>
    </submittedName>
</protein>
<proteinExistence type="predicted"/>
<keyword evidence="3" id="KW-1185">Reference proteome</keyword>
<comment type="caution">
    <text evidence="2">The sequence shown here is derived from an EMBL/GenBank/DDBJ whole genome shotgun (WGS) entry which is preliminary data.</text>
</comment>
<name>A0ABR5ZFI9_9GAMM</name>
<keyword evidence="1" id="KW-0732">Signal</keyword>
<dbReference type="RefSeq" id="WP_181829905.1">
    <property type="nucleotide sequence ID" value="NZ_JACERI010000006.1"/>
</dbReference>
<feature type="chain" id="PRO_5045478385" evidence="1">
    <location>
        <begin position="24"/>
        <end position="127"/>
    </location>
</feature>
<gene>
    <name evidence="2" type="ORF">H2Y56_14450</name>
</gene>
<dbReference type="EMBL" id="JACERK010000007">
    <property type="protein sequence ID" value="MBA5233300.1"/>
    <property type="molecule type" value="Genomic_DNA"/>
</dbReference>
<dbReference type="Proteomes" id="UP000530038">
    <property type="component" value="Unassembled WGS sequence"/>
</dbReference>
<evidence type="ECO:0000313" key="3">
    <source>
        <dbReference type="Proteomes" id="UP000530038"/>
    </source>
</evidence>
<evidence type="ECO:0000256" key="1">
    <source>
        <dbReference type="SAM" id="SignalP"/>
    </source>
</evidence>
<evidence type="ECO:0000313" key="2">
    <source>
        <dbReference type="EMBL" id="MBA5233300.1"/>
    </source>
</evidence>
<organism evidence="2 3">
    <name type="scientific">Pectobacterium aroidearum</name>
    <dbReference type="NCBI Taxonomy" id="1201031"/>
    <lineage>
        <taxon>Bacteria</taxon>
        <taxon>Pseudomonadati</taxon>
        <taxon>Pseudomonadota</taxon>
        <taxon>Gammaproteobacteria</taxon>
        <taxon>Enterobacterales</taxon>
        <taxon>Pectobacteriaceae</taxon>
        <taxon>Pectobacterium</taxon>
    </lineage>
</organism>
<sequence>MIPARLRKALLLTLALASATAFNAVSTIANSASAASVEATVIVDSITFGDKTSESGHDLNANNSQTIAGALGESSRKLLPFQQPGVDGGSLTFTMQIDPLRRNYVSVKLWGEDDVIRSEINNTESAR</sequence>